<protein>
    <submittedName>
        <fullName evidence="1">Uncharacterized protein</fullName>
    </submittedName>
</protein>
<evidence type="ECO:0000313" key="1">
    <source>
        <dbReference type="EMBL" id="KAF7674340.1"/>
    </source>
</evidence>
<keyword evidence="2" id="KW-1185">Reference proteome</keyword>
<sequence length="188" mass="20656">WISLIASTRLRHLRLRQWFRNRCSLSNAHGLFTLILATGSPKRVISCTRKHLFTPIITYREQRIAASSVASAVAHSMRQAALNPPGGPEHGWEKGSYRSPFDYRIVGYRGGGKCTASDRFLPYASPNDMTPFTGSGSMAVAHNHVTRKTTVFDGVDPHSEAAPPCRAVTPGCDVSFDQSLYFSSCAIN</sequence>
<proteinExistence type="predicted"/>
<dbReference type="EMBL" id="JAAABM010000011">
    <property type="protein sequence ID" value="KAF7674340.1"/>
    <property type="molecule type" value="Genomic_DNA"/>
</dbReference>
<reference evidence="1" key="1">
    <citation type="submission" date="2020-01" db="EMBL/GenBank/DDBJ databases">
        <authorList>
            <person name="Feng Z.H.Z."/>
        </authorList>
    </citation>
    <scope>NUCLEOTIDE SEQUENCE</scope>
    <source>
        <strain evidence="1">CBS107.38</strain>
    </source>
</reference>
<dbReference type="GeneID" id="62206331"/>
<dbReference type="AlphaFoldDB" id="A0A8H7AZR0"/>
<organism evidence="1 2">
    <name type="scientific">Alternaria burnsii</name>
    <dbReference type="NCBI Taxonomy" id="1187904"/>
    <lineage>
        <taxon>Eukaryota</taxon>
        <taxon>Fungi</taxon>
        <taxon>Dikarya</taxon>
        <taxon>Ascomycota</taxon>
        <taxon>Pezizomycotina</taxon>
        <taxon>Dothideomycetes</taxon>
        <taxon>Pleosporomycetidae</taxon>
        <taxon>Pleosporales</taxon>
        <taxon>Pleosporineae</taxon>
        <taxon>Pleosporaceae</taxon>
        <taxon>Alternaria</taxon>
        <taxon>Alternaria sect. Alternaria</taxon>
    </lineage>
</organism>
<accession>A0A8H7AZR0</accession>
<name>A0A8H7AZR0_9PLEO</name>
<comment type="caution">
    <text evidence="1">The sequence shown here is derived from an EMBL/GenBank/DDBJ whole genome shotgun (WGS) entry which is preliminary data.</text>
</comment>
<reference evidence="1" key="2">
    <citation type="submission" date="2020-08" db="EMBL/GenBank/DDBJ databases">
        <title>Draft Genome Sequence of Cumin Blight Pathogen Alternaria burnsii.</title>
        <authorList>
            <person name="Feng Z."/>
        </authorList>
    </citation>
    <scope>NUCLEOTIDE SEQUENCE</scope>
    <source>
        <strain evidence="1">CBS107.38</strain>
    </source>
</reference>
<evidence type="ECO:0000313" key="2">
    <source>
        <dbReference type="Proteomes" id="UP000596902"/>
    </source>
</evidence>
<feature type="non-terminal residue" evidence="1">
    <location>
        <position position="1"/>
    </location>
</feature>
<dbReference type="Proteomes" id="UP000596902">
    <property type="component" value="Unassembled WGS sequence"/>
</dbReference>
<gene>
    <name evidence="1" type="ORF">GT037_008106</name>
</gene>
<dbReference type="RefSeq" id="XP_038784654.1">
    <property type="nucleotide sequence ID" value="XM_038933153.1"/>
</dbReference>